<proteinExistence type="predicted"/>
<evidence type="ECO:0000259" key="2">
    <source>
        <dbReference type="SMART" id="SM00834"/>
    </source>
</evidence>
<evidence type="ECO:0000256" key="1">
    <source>
        <dbReference type="SAM" id="MobiDB-lite"/>
    </source>
</evidence>
<feature type="domain" description="Putative regulatory protein FmdB zinc ribbon" evidence="2">
    <location>
        <begin position="4"/>
        <end position="44"/>
    </location>
</feature>
<dbReference type="EMBL" id="BAABJP010000010">
    <property type="protein sequence ID" value="GAA5156180.1"/>
    <property type="molecule type" value="Genomic_DNA"/>
</dbReference>
<sequence length="96" mass="10705">MAHMPTYGFSCTGCGPFEVRCAMAESDDPRRCPRCAGPARRRFGAPGLRTLAPGMRRALDAQERTADRPDVVTSIPQKTSKTRITRDPRHLRLPRP</sequence>
<reference evidence="4" key="1">
    <citation type="journal article" date="2019" name="Int. J. Syst. Evol. Microbiol.">
        <title>The Global Catalogue of Microorganisms (GCM) 10K type strain sequencing project: providing services to taxonomists for standard genome sequencing and annotation.</title>
        <authorList>
            <consortium name="The Broad Institute Genomics Platform"/>
            <consortium name="The Broad Institute Genome Sequencing Center for Infectious Disease"/>
            <person name="Wu L."/>
            <person name="Ma J."/>
        </authorList>
    </citation>
    <scope>NUCLEOTIDE SEQUENCE [LARGE SCALE GENOMIC DNA]</scope>
    <source>
        <strain evidence="4">JCM 18303</strain>
    </source>
</reference>
<protein>
    <recommendedName>
        <fullName evidence="2">Putative regulatory protein FmdB zinc ribbon domain-containing protein</fullName>
    </recommendedName>
</protein>
<organism evidence="3 4">
    <name type="scientific">Pseudonocardia eucalypti</name>
    <dbReference type="NCBI Taxonomy" id="648755"/>
    <lineage>
        <taxon>Bacteria</taxon>
        <taxon>Bacillati</taxon>
        <taxon>Actinomycetota</taxon>
        <taxon>Actinomycetes</taxon>
        <taxon>Pseudonocardiales</taxon>
        <taxon>Pseudonocardiaceae</taxon>
        <taxon>Pseudonocardia</taxon>
    </lineage>
</organism>
<comment type="caution">
    <text evidence="3">The sequence shown here is derived from an EMBL/GenBank/DDBJ whole genome shotgun (WGS) entry which is preliminary data.</text>
</comment>
<feature type="region of interest" description="Disordered" evidence="1">
    <location>
        <begin position="60"/>
        <end position="96"/>
    </location>
</feature>
<dbReference type="Proteomes" id="UP001428817">
    <property type="component" value="Unassembled WGS sequence"/>
</dbReference>
<dbReference type="InterPro" id="IPR013429">
    <property type="entry name" value="Regulatory_FmdB_Zinc_ribbon"/>
</dbReference>
<dbReference type="SMART" id="SM00834">
    <property type="entry name" value="CxxC_CXXC_SSSS"/>
    <property type="match status" value="1"/>
</dbReference>
<gene>
    <name evidence="3" type="ORF">GCM10023321_31400</name>
</gene>
<keyword evidence="4" id="KW-1185">Reference proteome</keyword>
<feature type="compositionally biased region" description="Basic and acidic residues" evidence="1">
    <location>
        <begin position="60"/>
        <end position="70"/>
    </location>
</feature>
<dbReference type="Pfam" id="PF09723">
    <property type="entry name" value="Zn_ribbon_8"/>
    <property type="match status" value="1"/>
</dbReference>
<evidence type="ECO:0000313" key="4">
    <source>
        <dbReference type="Proteomes" id="UP001428817"/>
    </source>
</evidence>
<accession>A0ABP9Q388</accession>
<name>A0ABP9Q388_9PSEU</name>
<dbReference type="NCBIfam" id="TIGR02605">
    <property type="entry name" value="CxxC_CxxC_SSSS"/>
    <property type="match status" value="1"/>
</dbReference>
<evidence type="ECO:0000313" key="3">
    <source>
        <dbReference type="EMBL" id="GAA5156180.1"/>
    </source>
</evidence>